<dbReference type="Proteomes" id="UP001474181">
    <property type="component" value="Unassembled WGS sequence"/>
</dbReference>
<keyword evidence="2" id="KW-1185">Reference proteome</keyword>
<accession>A0ABV1XGD7</accession>
<name>A0ABV1XGD7_9ACTN</name>
<reference evidence="1 2" key="1">
    <citation type="submission" date="2024-06" db="EMBL/GenBank/DDBJ databases">
        <title>The Natural Products Discovery Center: Release of the First 8490 Sequenced Strains for Exploring Actinobacteria Biosynthetic Diversity.</title>
        <authorList>
            <person name="Kalkreuter E."/>
            <person name="Kautsar S.A."/>
            <person name="Yang D."/>
            <person name="Bader C.D."/>
            <person name="Teijaro C.N."/>
            <person name="Fluegel L."/>
            <person name="Davis C.M."/>
            <person name="Simpson J.R."/>
            <person name="Lauterbach L."/>
            <person name="Steele A.D."/>
            <person name="Gui C."/>
            <person name="Meng S."/>
            <person name="Li G."/>
            <person name="Viehrig K."/>
            <person name="Ye F."/>
            <person name="Su P."/>
            <person name="Kiefer A.F."/>
            <person name="Nichols A."/>
            <person name="Cepeda A.J."/>
            <person name="Yan W."/>
            <person name="Fan B."/>
            <person name="Jiang Y."/>
            <person name="Adhikari A."/>
            <person name="Zheng C.-J."/>
            <person name="Schuster L."/>
            <person name="Cowan T.M."/>
            <person name="Smanski M.J."/>
            <person name="Chevrette M.G."/>
            <person name="De Carvalho L.P.S."/>
            <person name="Shen B."/>
        </authorList>
    </citation>
    <scope>NUCLEOTIDE SEQUENCE [LARGE SCALE GENOMIC DNA]</scope>
    <source>
        <strain evidence="1 2">NPDC000234</strain>
    </source>
</reference>
<feature type="non-terminal residue" evidence="1">
    <location>
        <position position="109"/>
    </location>
</feature>
<comment type="caution">
    <text evidence="1">The sequence shown here is derived from an EMBL/GenBank/DDBJ whole genome shotgun (WGS) entry which is preliminary data.</text>
</comment>
<sequence length="109" mass="11347">MFTGIDEVDWASLRHAYGSAKDVPGLLRGLASADAAEREVALDGMYGSVHHQGNVYDSTLACVPFLFALASRTEVQDRGAIVELLVSIGAESAGPRARAAVRAGAGAFV</sequence>
<protein>
    <submittedName>
        <fullName evidence="1">HEAT repeat domain-containing protein</fullName>
    </submittedName>
</protein>
<gene>
    <name evidence="1" type="ORF">ABT404_52365</name>
</gene>
<dbReference type="EMBL" id="JBEPEK010000979">
    <property type="protein sequence ID" value="MER7187962.1"/>
    <property type="molecule type" value="Genomic_DNA"/>
</dbReference>
<organism evidence="1 2">
    <name type="scientific">Streptomyces hyaluromycini</name>
    <dbReference type="NCBI Taxonomy" id="1377993"/>
    <lineage>
        <taxon>Bacteria</taxon>
        <taxon>Bacillati</taxon>
        <taxon>Actinomycetota</taxon>
        <taxon>Actinomycetes</taxon>
        <taxon>Kitasatosporales</taxon>
        <taxon>Streptomycetaceae</taxon>
        <taxon>Streptomyces</taxon>
    </lineage>
</organism>
<evidence type="ECO:0000313" key="2">
    <source>
        <dbReference type="Proteomes" id="UP001474181"/>
    </source>
</evidence>
<evidence type="ECO:0000313" key="1">
    <source>
        <dbReference type="EMBL" id="MER7187962.1"/>
    </source>
</evidence>
<proteinExistence type="predicted"/>